<dbReference type="Proteomes" id="UP000054771">
    <property type="component" value="Unassembled WGS sequence"/>
</dbReference>
<evidence type="ECO:0000313" key="3">
    <source>
        <dbReference type="Proteomes" id="UP000054771"/>
    </source>
</evidence>
<dbReference type="Gene3D" id="3.10.310.70">
    <property type="match status" value="1"/>
</dbReference>
<dbReference type="EMBL" id="CDMC01000006">
    <property type="protein sequence ID" value="CEN61194.1"/>
    <property type="molecule type" value="Genomic_DNA"/>
</dbReference>
<dbReference type="OrthoDB" id="3501663at2759"/>
<proteinExistence type="predicted"/>
<dbReference type="Pfam" id="PF07969">
    <property type="entry name" value="Amidohydro_3"/>
    <property type="match status" value="1"/>
</dbReference>
<dbReference type="InterPro" id="IPR011059">
    <property type="entry name" value="Metal-dep_hydrolase_composite"/>
</dbReference>
<protein>
    <recommendedName>
        <fullName evidence="1">Amidohydrolase 3 domain-containing protein</fullName>
    </recommendedName>
</protein>
<dbReference type="GO" id="GO:0016810">
    <property type="term" value="F:hydrolase activity, acting on carbon-nitrogen (but not peptide) bonds"/>
    <property type="evidence" value="ECO:0007669"/>
    <property type="project" value="InterPro"/>
</dbReference>
<dbReference type="OMA" id="EGAVMNF"/>
<name>A0A0U5GQM9_ASPCI</name>
<feature type="domain" description="Amidohydrolase 3" evidence="1">
    <location>
        <begin position="51"/>
        <end position="532"/>
    </location>
</feature>
<dbReference type="InterPro" id="IPR032466">
    <property type="entry name" value="Metal_Hydrolase"/>
</dbReference>
<dbReference type="Gene3D" id="3.20.20.140">
    <property type="entry name" value="Metal-dependent hydrolases"/>
    <property type="match status" value="1"/>
</dbReference>
<dbReference type="SUPFAM" id="SSF51338">
    <property type="entry name" value="Composite domain of metallo-dependent hydrolases"/>
    <property type="match status" value="1"/>
</dbReference>
<dbReference type="PANTHER" id="PTHR22642:SF19">
    <property type="entry name" value="AMIDOHYDROLASE FAMILY PROTEIN (AFU_ORTHOLOGUE AFUA_5G01480)"/>
    <property type="match status" value="1"/>
</dbReference>
<evidence type="ECO:0000313" key="2">
    <source>
        <dbReference type="EMBL" id="CEN61194.1"/>
    </source>
</evidence>
<dbReference type="AlphaFoldDB" id="A0A0U5GQM9"/>
<keyword evidence="3" id="KW-1185">Reference proteome</keyword>
<accession>A0A0U5GQM9</accession>
<reference evidence="3" key="1">
    <citation type="journal article" date="2016" name="Genome Announc.">
        <title>Draft genome sequences of fungus Aspergillus calidoustus.</title>
        <authorList>
            <person name="Horn F."/>
            <person name="Linde J."/>
            <person name="Mattern D.J."/>
            <person name="Walther G."/>
            <person name="Guthke R."/>
            <person name="Scherlach K."/>
            <person name="Martin K."/>
            <person name="Brakhage A.A."/>
            <person name="Petzke L."/>
            <person name="Valiante V."/>
        </authorList>
    </citation>
    <scope>NUCLEOTIDE SEQUENCE [LARGE SCALE GENOMIC DNA]</scope>
    <source>
        <strain evidence="3">SF006504</strain>
    </source>
</reference>
<dbReference type="PANTHER" id="PTHR22642">
    <property type="entry name" value="IMIDAZOLONEPROPIONASE"/>
    <property type="match status" value="1"/>
</dbReference>
<dbReference type="CDD" id="cd01300">
    <property type="entry name" value="YtcJ_like"/>
    <property type="match status" value="1"/>
</dbReference>
<gene>
    <name evidence="2" type="ORF">ASPCAL07858</name>
</gene>
<dbReference type="Gene3D" id="2.30.40.10">
    <property type="entry name" value="Urease, subunit C, domain 1"/>
    <property type="match status" value="1"/>
</dbReference>
<dbReference type="SUPFAM" id="SSF51556">
    <property type="entry name" value="Metallo-dependent hydrolases"/>
    <property type="match status" value="1"/>
</dbReference>
<organism evidence="2 3">
    <name type="scientific">Aspergillus calidoustus</name>
    <dbReference type="NCBI Taxonomy" id="454130"/>
    <lineage>
        <taxon>Eukaryota</taxon>
        <taxon>Fungi</taxon>
        <taxon>Dikarya</taxon>
        <taxon>Ascomycota</taxon>
        <taxon>Pezizomycotina</taxon>
        <taxon>Eurotiomycetes</taxon>
        <taxon>Eurotiomycetidae</taxon>
        <taxon>Eurotiales</taxon>
        <taxon>Aspergillaceae</taxon>
        <taxon>Aspergillus</taxon>
        <taxon>Aspergillus subgen. Nidulantes</taxon>
    </lineage>
</organism>
<dbReference type="InterPro" id="IPR033932">
    <property type="entry name" value="YtcJ-like"/>
</dbReference>
<sequence length="544" mass="60031">MTIIFQNARVFCPSRTPATSNGFADCLVITGNRIAYVGSLDKFDPPQDAVVFDLQNRIVMPGFIDAHVHLLQYGMSLRKLDLIACTSLEEIREAIQTYAQSHQSVPRILCRGWNQDTINGEPLASMLDGIDARPIYIEAADLHSTWCNLAALDEMEAHTTPDPSGGTIHRDEKGRASGLLSEGAVMNFVWPFLERVTSKEDKLGALRKAIKTYSAAGYTGIVDMAMSEDTWSILYLHRRTHGFPFHMAVHWLIPFSEDQGINFSYVDRAIELRHRFNEPEFCVAGIKLMCDGVVEGCTAALCQPYGGKKDPIKPIWPSEMMSSVIHRADSAGLQIAIHAIGDLAVHQSIDLLSAINAQDQTKPRRHRIEHLELTSAEDAKRLGALGITASVQPVHSDPAFFNAWPGLIGHDRCKRAFAYKDFLDGGATLAFGTDAPTAAHLPFPNLFNATTRRSAIDLKSQQTLNPEFALELVDAVAALTKGAAYSRFAEGWTGSLSKGLSADFVVVDMHWEADKLLEARVCQTWYRGEKVFDIEIDPEDGSTT</sequence>
<dbReference type="STRING" id="454130.A0A0U5GQM9"/>
<dbReference type="InterPro" id="IPR013108">
    <property type="entry name" value="Amidohydro_3"/>
</dbReference>
<evidence type="ECO:0000259" key="1">
    <source>
        <dbReference type="Pfam" id="PF07969"/>
    </source>
</evidence>